<dbReference type="EMBL" id="SEWF01000003">
    <property type="protein sequence ID" value="RYU97294.1"/>
    <property type="molecule type" value="Genomic_DNA"/>
</dbReference>
<dbReference type="Proteomes" id="UP000293162">
    <property type="component" value="Unassembled WGS sequence"/>
</dbReference>
<dbReference type="InterPro" id="IPR013024">
    <property type="entry name" value="GGCT-like"/>
</dbReference>
<accession>A0A4Q5M4J7</accession>
<sequence>MTETEYLFVYGTLLSEYGNIESHEWINKFAEPLGKAIMQAKMYMVDYYPGIVPCQNGEKYFVKGELYRLKEPNKLFSLLDKYEEYNPMDPAHSEYVRKKATVILKSDGQEYEAWVYYFNQSVEDLEFMPKGDFINEYHK</sequence>
<keyword evidence="3" id="KW-1185">Reference proteome</keyword>
<name>A0A4Q5M4J7_9BACT</name>
<evidence type="ECO:0000313" key="2">
    <source>
        <dbReference type="EMBL" id="RYU97294.1"/>
    </source>
</evidence>
<proteinExistence type="predicted"/>
<feature type="domain" description="Gamma-glutamylcyclotransferase AIG2-like" evidence="1">
    <location>
        <begin position="7"/>
        <end position="133"/>
    </location>
</feature>
<dbReference type="AlphaFoldDB" id="A0A4Q5M4J7"/>
<dbReference type="InterPro" id="IPR036568">
    <property type="entry name" value="GGCT-like_sf"/>
</dbReference>
<dbReference type="Pfam" id="PF06094">
    <property type="entry name" value="GGACT"/>
    <property type="match status" value="1"/>
</dbReference>
<dbReference type="InterPro" id="IPR009288">
    <property type="entry name" value="AIG2-like_dom"/>
</dbReference>
<gene>
    <name evidence="2" type="ORF">EWM59_03145</name>
</gene>
<dbReference type="Gene3D" id="3.10.490.10">
    <property type="entry name" value="Gamma-glutamyl cyclotransferase-like"/>
    <property type="match status" value="1"/>
</dbReference>
<dbReference type="OrthoDB" id="482277at2"/>
<comment type="caution">
    <text evidence="2">The sequence shown here is derived from an EMBL/GenBank/DDBJ whole genome shotgun (WGS) entry which is preliminary data.</text>
</comment>
<protein>
    <submittedName>
        <fullName evidence="2">Gamma-glutamylcyclotransferase</fullName>
    </submittedName>
</protein>
<dbReference type="RefSeq" id="WP_130019490.1">
    <property type="nucleotide sequence ID" value="NZ_SEWF01000003.1"/>
</dbReference>
<dbReference type="SUPFAM" id="SSF110857">
    <property type="entry name" value="Gamma-glutamyl cyclotransferase-like"/>
    <property type="match status" value="1"/>
</dbReference>
<dbReference type="CDD" id="cd06661">
    <property type="entry name" value="GGCT_like"/>
    <property type="match status" value="1"/>
</dbReference>
<evidence type="ECO:0000259" key="1">
    <source>
        <dbReference type="Pfam" id="PF06094"/>
    </source>
</evidence>
<keyword evidence="2" id="KW-0808">Transferase</keyword>
<organism evidence="2 3">
    <name type="scientific">Emticicia agri</name>
    <dbReference type="NCBI Taxonomy" id="2492393"/>
    <lineage>
        <taxon>Bacteria</taxon>
        <taxon>Pseudomonadati</taxon>
        <taxon>Bacteroidota</taxon>
        <taxon>Cytophagia</taxon>
        <taxon>Cytophagales</taxon>
        <taxon>Leadbetterellaceae</taxon>
        <taxon>Emticicia</taxon>
    </lineage>
</organism>
<dbReference type="GO" id="GO:0016740">
    <property type="term" value="F:transferase activity"/>
    <property type="evidence" value="ECO:0007669"/>
    <property type="project" value="UniProtKB-KW"/>
</dbReference>
<reference evidence="2 3" key="1">
    <citation type="submission" date="2019-02" db="EMBL/GenBank/DDBJ databases">
        <title>Bacterial novel species Emticicia sp. 17J42-9 isolated from soil.</title>
        <authorList>
            <person name="Jung H.-Y."/>
        </authorList>
    </citation>
    <scope>NUCLEOTIDE SEQUENCE [LARGE SCALE GENOMIC DNA]</scope>
    <source>
        <strain evidence="2 3">17J42-9</strain>
    </source>
</reference>
<evidence type="ECO:0000313" key="3">
    <source>
        <dbReference type="Proteomes" id="UP000293162"/>
    </source>
</evidence>